<dbReference type="Proteomes" id="UP000013776">
    <property type="component" value="Unassembled WGS sequence"/>
</dbReference>
<dbReference type="EMBL" id="CAHR02000143">
    <property type="protein sequence ID" value="CCG83389.1"/>
    <property type="molecule type" value="Genomic_DNA"/>
</dbReference>
<evidence type="ECO:0000313" key="2">
    <source>
        <dbReference type="EMBL" id="CCG83389.1"/>
    </source>
</evidence>
<proteinExistence type="predicted"/>
<gene>
    <name evidence="2" type="ORF">TAPDE_003607</name>
</gene>
<keyword evidence="1" id="KW-0732">Signal</keyword>
<feature type="signal peptide" evidence="1">
    <location>
        <begin position="1"/>
        <end position="19"/>
    </location>
</feature>
<evidence type="ECO:0000256" key="1">
    <source>
        <dbReference type="SAM" id="SignalP"/>
    </source>
</evidence>
<keyword evidence="3" id="KW-1185">Reference proteome</keyword>
<dbReference type="VEuPathDB" id="FungiDB:TAPDE_003607"/>
<organism evidence="2 3">
    <name type="scientific">Taphrina deformans (strain PYCC 5710 / ATCC 11124 / CBS 356.35 / IMI 108563 / JCM 9778 / NBRC 8474)</name>
    <name type="common">Peach leaf curl fungus</name>
    <name type="synonym">Lalaria deformans</name>
    <dbReference type="NCBI Taxonomy" id="1097556"/>
    <lineage>
        <taxon>Eukaryota</taxon>
        <taxon>Fungi</taxon>
        <taxon>Dikarya</taxon>
        <taxon>Ascomycota</taxon>
        <taxon>Taphrinomycotina</taxon>
        <taxon>Taphrinomycetes</taxon>
        <taxon>Taphrinales</taxon>
        <taxon>Taphrinaceae</taxon>
        <taxon>Taphrina</taxon>
    </lineage>
</organism>
<dbReference type="AlphaFoldDB" id="R4XFW9"/>
<evidence type="ECO:0000313" key="3">
    <source>
        <dbReference type="Proteomes" id="UP000013776"/>
    </source>
</evidence>
<feature type="chain" id="PRO_5004381540" description="Secreted protein" evidence="1">
    <location>
        <begin position="20"/>
        <end position="221"/>
    </location>
</feature>
<accession>R4XFW9</accession>
<name>R4XFW9_TAPDE</name>
<reference evidence="2 3" key="1">
    <citation type="journal article" date="2013" name="MBio">
        <title>Genome sequencing of the plant pathogen Taphrina deformans, the causal agent of peach leaf curl.</title>
        <authorList>
            <person name="Cisse O.H."/>
            <person name="Almeida J.M.G.C.F."/>
            <person name="Fonseca A."/>
            <person name="Kumar A.A."/>
            <person name="Salojaervi J."/>
            <person name="Overmyer K."/>
            <person name="Hauser P.M."/>
            <person name="Pagni M."/>
        </authorList>
    </citation>
    <scope>NUCLEOTIDE SEQUENCE [LARGE SCALE GENOMIC DNA]</scope>
    <source>
        <strain evidence="3">PYCC 5710 / ATCC 11124 / CBS 356.35 / IMI 108563 / JCM 9778 / NBRC 8474</strain>
    </source>
</reference>
<evidence type="ECO:0008006" key="4">
    <source>
        <dbReference type="Google" id="ProtNLM"/>
    </source>
</evidence>
<protein>
    <recommendedName>
        <fullName evidence="4">Secreted protein</fullName>
    </recommendedName>
</protein>
<comment type="caution">
    <text evidence="2">The sequence shown here is derived from an EMBL/GenBank/DDBJ whole genome shotgun (WGS) entry which is preliminary data.</text>
</comment>
<sequence length="221" mass="24751">MYHMRWSLQYVIFLSHVFGQPTDVGDDLIVSLSRKVVEQDNLKANLASIDDDQLRIIKTNQLVDMFGEIDIQYRAVCAGGHVSKGNFKAAVHFDGHHAHYTKVQNIDGFGLITLTGHGQPYLSTAEYHHTICKRIDATLWCSYYHFGTVTSEITLTGSDKGITMDMVRENEGAVKQRPFVIQTCAHMDPKHFNPGCPSPNFRNPHCVMDPISVTTSSKPSV</sequence>